<protein>
    <submittedName>
        <fullName evidence="2">Uncharacterized protein</fullName>
    </submittedName>
</protein>
<dbReference type="AlphaFoldDB" id="A0A914Y4B0"/>
<evidence type="ECO:0000313" key="2">
    <source>
        <dbReference type="WBParaSite" id="PSU_v2.g14275.t1"/>
    </source>
</evidence>
<proteinExistence type="predicted"/>
<reference evidence="2" key="1">
    <citation type="submission" date="2022-11" db="UniProtKB">
        <authorList>
            <consortium name="WormBaseParasite"/>
        </authorList>
    </citation>
    <scope>IDENTIFICATION</scope>
</reference>
<dbReference type="WBParaSite" id="PSU_v2.g14275.t1">
    <property type="protein sequence ID" value="PSU_v2.g14275.t1"/>
    <property type="gene ID" value="PSU_v2.g14275"/>
</dbReference>
<organism evidence="1 2">
    <name type="scientific">Panagrolaimus superbus</name>
    <dbReference type="NCBI Taxonomy" id="310955"/>
    <lineage>
        <taxon>Eukaryota</taxon>
        <taxon>Metazoa</taxon>
        <taxon>Ecdysozoa</taxon>
        <taxon>Nematoda</taxon>
        <taxon>Chromadorea</taxon>
        <taxon>Rhabditida</taxon>
        <taxon>Tylenchina</taxon>
        <taxon>Panagrolaimomorpha</taxon>
        <taxon>Panagrolaimoidea</taxon>
        <taxon>Panagrolaimidae</taxon>
        <taxon>Panagrolaimus</taxon>
    </lineage>
</organism>
<accession>A0A914Y4B0</accession>
<sequence>MNPGLSKINVSWLGSTISNYSPYSFIVIYDPSAEVMESIRPICETSVVILLGSPHSPAPIIPETISTLSLHVLVHAPPLIDHASSTLPCVALNASLYIPDIPDGTEEEKMMSLSELAVNRECKLATTLLLENLSIYGPYSKEQTNALVRDVAFPGEFAYLIITHKRNFRIANSPKEYVLASQCPCYWR</sequence>
<keyword evidence="1" id="KW-1185">Reference proteome</keyword>
<name>A0A914Y4B0_9BILA</name>
<dbReference type="Proteomes" id="UP000887577">
    <property type="component" value="Unplaced"/>
</dbReference>
<evidence type="ECO:0000313" key="1">
    <source>
        <dbReference type="Proteomes" id="UP000887577"/>
    </source>
</evidence>